<dbReference type="PIRSF" id="PIRSF002849">
    <property type="entry name" value="AAA_ATPase_chaperone_MoxR_prd"/>
    <property type="match status" value="1"/>
</dbReference>
<comment type="similarity">
    <text evidence="3">Belongs to the MoxR family.</text>
</comment>
<feature type="domain" description="ChlI/MoxR AAA lid" evidence="5">
    <location>
        <begin position="249"/>
        <end position="320"/>
    </location>
</feature>
<name>A0A1T5J521_9BACT</name>
<dbReference type="EMBL" id="FUZU01000001">
    <property type="protein sequence ID" value="SKC46520.1"/>
    <property type="molecule type" value="Genomic_DNA"/>
</dbReference>
<dbReference type="GO" id="GO:0005524">
    <property type="term" value="F:ATP binding"/>
    <property type="evidence" value="ECO:0007669"/>
    <property type="project" value="UniProtKB-KW"/>
</dbReference>
<evidence type="ECO:0000259" key="5">
    <source>
        <dbReference type="Pfam" id="PF17863"/>
    </source>
</evidence>
<dbReference type="OrthoDB" id="9808397at2"/>
<dbReference type="Pfam" id="PF07726">
    <property type="entry name" value="AAA_3"/>
    <property type="match status" value="1"/>
</dbReference>
<evidence type="ECO:0000256" key="3">
    <source>
        <dbReference type="ARBA" id="ARBA00061607"/>
    </source>
</evidence>
<accession>A0A1T5J521</accession>
<organism evidence="6 7">
    <name type="scientific">Ohtaekwangia koreensis</name>
    <dbReference type="NCBI Taxonomy" id="688867"/>
    <lineage>
        <taxon>Bacteria</taxon>
        <taxon>Pseudomonadati</taxon>
        <taxon>Bacteroidota</taxon>
        <taxon>Cytophagia</taxon>
        <taxon>Cytophagales</taxon>
        <taxon>Fulvivirgaceae</taxon>
        <taxon>Ohtaekwangia</taxon>
    </lineage>
</organism>
<keyword evidence="7" id="KW-1185">Reference proteome</keyword>
<dbReference type="InterPro" id="IPR050764">
    <property type="entry name" value="CbbQ/NirQ/NorQ/GpvN"/>
</dbReference>
<evidence type="ECO:0000313" key="6">
    <source>
        <dbReference type="EMBL" id="SKC46520.1"/>
    </source>
</evidence>
<evidence type="ECO:0000259" key="4">
    <source>
        <dbReference type="Pfam" id="PF07726"/>
    </source>
</evidence>
<dbReference type="Gene3D" id="3.40.50.300">
    <property type="entry name" value="P-loop containing nucleotide triphosphate hydrolases"/>
    <property type="match status" value="1"/>
</dbReference>
<reference evidence="6 7" key="1">
    <citation type="submission" date="2017-02" db="EMBL/GenBank/DDBJ databases">
        <authorList>
            <person name="Peterson S.W."/>
        </authorList>
    </citation>
    <scope>NUCLEOTIDE SEQUENCE [LARGE SCALE GENOMIC DNA]</scope>
    <source>
        <strain evidence="6 7">DSM 25262</strain>
    </source>
</reference>
<evidence type="ECO:0000313" key="7">
    <source>
        <dbReference type="Proteomes" id="UP000190961"/>
    </source>
</evidence>
<dbReference type="RefSeq" id="WP_079685358.1">
    <property type="nucleotide sequence ID" value="NZ_FUZU01000001.1"/>
</dbReference>
<dbReference type="PANTHER" id="PTHR42759:SF1">
    <property type="entry name" value="MAGNESIUM-CHELATASE SUBUNIT CHLD"/>
    <property type="match status" value="1"/>
</dbReference>
<dbReference type="PANTHER" id="PTHR42759">
    <property type="entry name" value="MOXR FAMILY PROTEIN"/>
    <property type="match status" value="1"/>
</dbReference>
<dbReference type="Gene3D" id="1.10.8.80">
    <property type="entry name" value="Magnesium chelatase subunit I, C-Terminal domain"/>
    <property type="match status" value="1"/>
</dbReference>
<keyword evidence="2" id="KW-0067">ATP-binding</keyword>
<feature type="domain" description="ATPase AAA-3" evidence="4">
    <location>
        <begin position="52"/>
        <end position="182"/>
    </location>
</feature>
<proteinExistence type="inferred from homology"/>
<dbReference type="FunFam" id="3.40.50.300:FF:000640">
    <property type="entry name" value="MoxR family ATPase"/>
    <property type="match status" value="1"/>
</dbReference>
<keyword evidence="1" id="KW-0547">Nucleotide-binding</keyword>
<dbReference type="GO" id="GO:0016887">
    <property type="term" value="F:ATP hydrolysis activity"/>
    <property type="evidence" value="ECO:0007669"/>
    <property type="project" value="InterPro"/>
</dbReference>
<evidence type="ECO:0000256" key="1">
    <source>
        <dbReference type="ARBA" id="ARBA00022741"/>
    </source>
</evidence>
<dbReference type="InterPro" id="IPR041628">
    <property type="entry name" value="ChlI/MoxR_AAA_lid"/>
</dbReference>
<sequence>MEENIEFESTLQPEIDQLNERVMRIKQEIGKAVVGQETTIDLLLAGIFTGGHILLEGVPGIAKTLTAKLVAKSLSVSFSRIQFTPDLMPTDVTGTSVFNMKTSEFNFNKGPVFANLVLIDEINRAPAKTQSSLFEVMEEKQITIDGTTYPMDFPFLVIATQNPIEQEGTYRLPEAQLDRFLFRIKLKYPTLEQEVDILKKFKDDFSQKVLDTIQSVISKQELKHCQELIEKIHIKDEIILYIARLIDNTRNNGDLMLGASPRASLSIMRAAKAIAAMNGRDFVTPDDVKFVAYPVLNHRIILTAEREMEGIEAEDIIKEITERVEVPR</sequence>
<dbReference type="Pfam" id="PF17863">
    <property type="entry name" value="AAA_lid_2"/>
    <property type="match status" value="1"/>
</dbReference>
<dbReference type="AlphaFoldDB" id="A0A1T5J521"/>
<dbReference type="STRING" id="688867.SAMN05660236_0758"/>
<dbReference type="InterPro" id="IPR027417">
    <property type="entry name" value="P-loop_NTPase"/>
</dbReference>
<protein>
    <submittedName>
        <fullName evidence="6">MoxR-like ATPase</fullName>
    </submittedName>
</protein>
<dbReference type="Proteomes" id="UP000190961">
    <property type="component" value="Unassembled WGS sequence"/>
</dbReference>
<dbReference type="SUPFAM" id="SSF52540">
    <property type="entry name" value="P-loop containing nucleoside triphosphate hydrolases"/>
    <property type="match status" value="1"/>
</dbReference>
<gene>
    <name evidence="6" type="ORF">SAMN05660236_0758</name>
</gene>
<dbReference type="InterPro" id="IPR011703">
    <property type="entry name" value="ATPase_AAA-3"/>
</dbReference>
<evidence type="ECO:0000256" key="2">
    <source>
        <dbReference type="ARBA" id="ARBA00022840"/>
    </source>
</evidence>